<proteinExistence type="inferred from homology"/>
<keyword evidence="2 11" id="KW-1003">Cell membrane</keyword>
<keyword evidence="8 11" id="KW-1133">Transmembrane helix</keyword>
<dbReference type="GO" id="GO:0008556">
    <property type="term" value="F:P-type potassium transmembrane transporter activity"/>
    <property type="evidence" value="ECO:0007669"/>
    <property type="project" value="InterPro"/>
</dbReference>
<dbReference type="InterPro" id="IPR003820">
    <property type="entry name" value="KdpC"/>
</dbReference>
<evidence type="ECO:0000256" key="4">
    <source>
        <dbReference type="ARBA" id="ARBA00022692"/>
    </source>
</evidence>
<keyword evidence="7 11" id="KW-0630">Potassium</keyword>
<keyword evidence="4 11" id="KW-0812">Transmembrane</keyword>
<sequence length="188" mass="20870">MKSQNLSRALRAVRALLFFTLTLGVAYTLVITLIAQTIFPHQANGSLIEEDGKVVGSELISQPQRDDKYLWGRFDQVDQETFPGYDYGAPTNQAVTSPDYQKELQDRAKAFHLNQVPAELVTGSGSGLDPQISKTAALVQVDRIAKTRGIPQSEVRDIIDRQTSWNFGAPVVNVLKVNLALDRHHPEK</sequence>
<dbReference type="STRING" id="1921764.BSR28_01460"/>
<feature type="transmembrane region" description="Helical" evidence="11">
    <location>
        <begin position="12"/>
        <end position="35"/>
    </location>
</feature>
<name>A0A1Q5PPQ3_9ACTO</name>
<evidence type="ECO:0000256" key="9">
    <source>
        <dbReference type="ARBA" id="ARBA00023065"/>
    </source>
</evidence>
<dbReference type="PIRSF" id="PIRSF001296">
    <property type="entry name" value="K_ATPase_KdpC"/>
    <property type="match status" value="1"/>
</dbReference>
<evidence type="ECO:0000256" key="6">
    <source>
        <dbReference type="ARBA" id="ARBA00022840"/>
    </source>
</evidence>
<evidence type="ECO:0000256" key="5">
    <source>
        <dbReference type="ARBA" id="ARBA00022741"/>
    </source>
</evidence>
<evidence type="ECO:0000256" key="11">
    <source>
        <dbReference type="HAMAP-Rule" id="MF_00276"/>
    </source>
</evidence>
<keyword evidence="1 11" id="KW-0813">Transport</keyword>
<comment type="subunit">
    <text evidence="11">The system is composed of three essential subunits: KdpA, KdpB and KdpC.</text>
</comment>
<dbReference type="Pfam" id="PF02669">
    <property type="entry name" value="KdpC"/>
    <property type="match status" value="1"/>
</dbReference>
<evidence type="ECO:0000313" key="13">
    <source>
        <dbReference type="Proteomes" id="UP000186785"/>
    </source>
</evidence>
<dbReference type="HAMAP" id="MF_00276">
    <property type="entry name" value="KdpC"/>
    <property type="match status" value="1"/>
</dbReference>
<evidence type="ECO:0000256" key="3">
    <source>
        <dbReference type="ARBA" id="ARBA00022538"/>
    </source>
</evidence>
<dbReference type="OrthoDB" id="9788285at2"/>
<comment type="similarity">
    <text evidence="11">Belongs to the KdpC family.</text>
</comment>
<keyword evidence="10 11" id="KW-0472">Membrane</keyword>
<comment type="caution">
    <text evidence="12">The sequence shown here is derived from an EMBL/GenBank/DDBJ whole genome shotgun (WGS) entry which is preliminary data.</text>
</comment>
<dbReference type="Proteomes" id="UP000186785">
    <property type="component" value="Unassembled WGS sequence"/>
</dbReference>
<keyword evidence="9 11" id="KW-0406">Ion transport</keyword>
<keyword evidence="6 11" id="KW-0067">ATP-binding</keyword>
<gene>
    <name evidence="11" type="primary">kdpC</name>
    <name evidence="12" type="ORF">BSR29_01060</name>
</gene>
<protein>
    <recommendedName>
        <fullName evidence="11">Potassium-transporting ATPase KdpC subunit</fullName>
    </recommendedName>
    <alternativeName>
        <fullName evidence="11">ATP phosphohydrolase [potassium-transporting] C chain</fullName>
    </alternativeName>
    <alternativeName>
        <fullName evidence="11">Potassium-binding and translocating subunit C</fullName>
    </alternativeName>
    <alternativeName>
        <fullName evidence="11">Potassium-translocating ATPase C chain</fullName>
    </alternativeName>
</protein>
<dbReference type="GO" id="GO:0005886">
    <property type="term" value="C:plasma membrane"/>
    <property type="evidence" value="ECO:0007669"/>
    <property type="project" value="UniProtKB-SubCell"/>
</dbReference>
<keyword evidence="3 11" id="KW-0633">Potassium transport</keyword>
<evidence type="ECO:0000256" key="2">
    <source>
        <dbReference type="ARBA" id="ARBA00022475"/>
    </source>
</evidence>
<dbReference type="GO" id="GO:0005524">
    <property type="term" value="F:ATP binding"/>
    <property type="evidence" value="ECO:0007669"/>
    <property type="project" value="UniProtKB-UniRule"/>
</dbReference>
<dbReference type="PANTHER" id="PTHR30042">
    <property type="entry name" value="POTASSIUM-TRANSPORTING ATPASE C CHAIN"/>
    <property type="match status" value="1"/>
</dbReference>
<accession>A0A1Q5PPQ3</accession>
<evidence type="ECO:0000256" key="10">
    <source>
        <dbReference type="ARBA" id="ARBA00023136"/>
    </source>
</evidence>
<dbReference type="PANTHER" id="PTHR30042:SF2">
    <property type="entry name" value="POTASSIUM-TRANSPORTING ATPASE KDPC SUBUNIT"/>
    <property type="match status" value="1"/>
</dbReference>
<evidence type="ECO:0000256" key="1">
    <source>
        <dbReference type="ARBA" id="ARBA00022448"/>
    </source>
</evidence>
<evidence type="ECO:0000256" key="7">
    <source>
        <dbReference type="ARBA" id="ARBA00022958"/>
    </source>
</evidence>
<keyword evidence="13" id="KW-1185">Reference proteome</keyword>
<dbReference type="EMBL" id="MQSV01000001">
    <property type="protein sequence ID" value="OKL49578.1"/>
    <property type="molecule type" value="Genomic_DNA"/>
</dbReference>
<comment type="subcellular location">
    <subcellularLocation>
        <location evidence="11">Cell membrane</location>
        <topology evidence="11">Single-pass membrane protein</topology>
    </subcellularLocation>
</comment>
<reference evidence="12 13" key="1">
    <citation type="submission" date="2016-11" db="EMBL/GenBank/DDBJ databases">
        <title>Actinomyces gypaetusis sp. nov. isolated from the vulture Gypaetus barbatus in Qinghai Tibet Plateau China.</title>
        <authorList>
            <person name="Meng X."/>
        </authorList>
    </citation>
    <scope>NUCLEOTIDE SEQUENCE [LARGE SCALE GENOMIC DNA]</scope>
    <source>
        <strain evidence="12 13">VUL4_2</strain>
    </source>
</reference>
<comment type="function">
    <text evidence="11">Part of the high-affinity ATP-driven potassium transport (or Kdp) system, which catalyzes the hydrolysis of ATP coupled with the electrogenic transport of potassium into the cytoplasm. This subunit acts as a catalytic chaperone that increases the ATP-binding affinity of the ATP-hydrolyzing subunit KdpB by the formation of a transient KdpB/KdpC/ATP ternary complex.</text>
</comment>
<dbReference type="RefSeq" id="WP_073708469.1">
    <property type="nucleotide sequence ID" value="NZ_MQSV01000001.1"/>
</dbReference>
<keyword evidence="5 11" id="KW-0547">Nucleotide-binding</keyword>
<organism evidence="12 13">
    <name type="scientific">Boudabousia liubingyangii</name>
    <dbReference type="NCBI Taxonomy" id="1921764"/>
    <lineage>
        <taxon>Bacteria</taxon>
        <taxon>Bacillati</taxon>
        <taxon>Actinomycetota</taxon>
        <taxon>Actinomycetes</taxon>
        <taxon>Actinomycetales</taxon>
        <taxon>Actinomycetaceae</taxon>
        <taxon>Boudabousia</taxon>
    </lineage>
</organism>
<evidence type="ECO:0000256" key="8">
    <source>
        <dbReference type="ARBA" id="ARBA00022989"/>
    </source>
</evidence>
<dbReference type="AlphaFoldDB" id="A0A1Q5PPQ3"/>
<evidence type="ECO:0000313" key="12">
    <source>
        <dbReference type="EMBL" id="OKL49578.1"/>
    </source>
</evidence>